<reference evidence="1 2" key="1">
    <citation type="submission" date="2012-06" db="EMBL/GenBank/DDBJ databases">
        <title>The Genome Sequence of Aeromonas veronii AMC34.</title>
        <authorList>
            <consortium name="The Broad Institute Genome Sequencing Platform"/>
            <person name="Earl A."/>
            <person name="Ward D."/>
            <person name="Feldgarden M."/>
            <person name="Gevers D."/>
            <person name="Graf J."/>
            <person name="Tomasi A."/>
            <person name="Horneman A."/>
            <person name="Walker B."/>
            <person name="Young S.K."/>
            <person name="Zeng Q."/>
            <person name="Gargeya S."/>
            <person name="Fitzgerald M."/>
            <person name="Haas B."/>
            <person name="Abouelleil A."/>
            <person name="Alvarado L."/>
            <person name="Arachchi H.M."/>
            <person name="Berlin A.M."/>
            <person name="Chapman S.B."/>
            <person name="Goldberg J."/>
            <person name="Griggs A."/>
            <person name="Gujja S."/>
            <person name="Hansen M."/>
            <person name="Howarth C."/>
            <person name="Imamovic A."/>
            <person name="Larimer J."/>
            <person name="McCowan C."/>
            <person name="Montmayeur A."/>
            <person name="Murphy C."/>
            <person name="Neiman D."/>
            <person name="Pearson M."/>
            <person name="Priest M."/>
            <person name="Roberts A."/>
            <person name="Saif S."/>
            <person name="Shea T."/>
            <person name="Sisk P."/>
            <person name="Sykes S."/>
            <person name="Wortman J."/>
            <person name="Nusbaum C."/>
            <person name="Birren B."/>
        </authorList>
    </citation>
    <scope>NUCLEOTIDE SEQUENCE [LARGE SCALE GENOMIC DNA]</scope>
    <source>
        <strain evidence="1 2">AMC34</strain>
    </source>
</reference>
<dbReference type="HOGENOM" id="CLU_2784653_0_0_6"/>
<protein>
    <submittedName>
        <fullName evidence="1">Uncharacterized protein</fullName>
    </submittedName>
</protein>
<evidence type="ECO:0000313" key="2">
    <source>
        <dbReference type="Proteomes" id="UP000006087"/>
    </source>
</evidence>
<gene>
    <name evidence="1" type="ORF">HMPREF1168_02993</name>
</gene>
<comment type="caution">
    <text evidence="1">The sequence shown here is derived from an EMBL/GenBank/DDBJ whole genome shotgun (WGS) entry which is preliminary data.</text>
</comment>
<dbReference type="RefSeq" id="WP_005345862.1">
    <property type="nucleotide sequence ID" value="NZ_JH823256.1"/>
</dbReference>
<proteinExistence type="predicted"/>
<organism evidence="1 2">
    <name type="scientific">Aeromonas veronii AMC34</name>
    <dbReference type="NCBI Taxonomy" id="1073383"/>
    <lineage>
        <taxon>Bacteria</taxon>
        <taxon>Pseudomonadati</taxon>
        <taxon>Pseudomonadota</taxon>
        <taxon>Gammaproteobacteria</taxon>
        <taxon>Aeromonadales</taxon>
        <taxon>Aeromonadaceae</taxon>
        <taxon>Aeromonas</taxon>
    </lineage>
</organism>
<evidence type="ECO:0000313" key="1">
    <source>
        <dbReference type="EMBL" id="EKB19219.1"/>
    </source>
</evidence>
<dbReference type="AlphaFoldDB" id="K1JII0"/>
<name>K1JII0_AERVE</name>
<dbReference type="Proteomes" id="UP000006087">
    <property type="component" value="Unassembled WGS sequence"/>
</dbReference>
<dbReference type="EMBL" id="AGWU01000020">
    <property type="protein sequence ID" value="EKB19219.1"/>
    <property type="molecule type" value="Genomic_DNA"/>
</dbReference>
<sequence length="68" mass="8016">MSKKRNRLVKEHTENTAAKYSYRTAVIILITEVVKLFNEHFSELVNMAFNYLVGILSHRERTKMDCKV</sequence>
<accession>K1JII0</accession>